<evidence type="ECO:0000313" key="1">
    <source>
        <dbReference type="EMBL" id="KAF2995032.1"/>
    </source>
</evidence>
<keyword evidence="2" id="KW-1185">Reference proteome</keyword>
<dbReference type="Proteomes" id="UP000801428">
    <property type="component" value="Unassembled WGS sequence"/>
</dbReference>
<dbReference type="OrthoDB" id="6499973at2759"/>
<reference evidence="1" key="1">
    <citation type="submission" date="2019-04" db="EMBL/GenBank/DDBJ databases">
        <title>Sequencing of skin fungus with MAO and IRED activity.</title>
        <authorList>
            <person name="Marsaioli A.J."/>
            <person name="Bonatto J.M.C."/>
            <person name="Reis Junior O."/>
        </authorList>
    </citation>
    <scope>NUCLEOTIDE SEQUENCE</scope>
    <source>
        <strain evidence="1">30M1</strain>
    </source>
</reference>
<dbReference type="AlphaFoldDB" id="A0A9P4W473"/>
<gene>
    <name evidence="1" type="ORF">E8E13_000319</name>
</gene>
<sequence length="218" mass="24968">MAPTLARNVRETRMDRETNKQTVKEHKKQQVNNARFQRVLERLHAYAADSLRYRHPVPYNQQLIDALRLEPAAYLPGASLAEVCTHFRQHHARISDPPELLDSEMTSPKYSWCLVIDDESLQSIEAAPEPIGTSPPPGVPSWDLVFQAENAFVILLSASYITMEKPVVISASIDMRQRTEWTGWLKFSPVILMDVFDQTFSGDIEIHFRGHDKLLEFP</sequence>
<protein>
    <submittedName>
        <fullName evidence="1">Uncharacterized protein</fullName>
    </submittedName>
</protein>
<proteinExistence type="predicted"/>
<evidence type="ECO:0000313" key="2">
    <source>
        <dbReference type="Proteomes" id="UP000801428"/>
    </source>
</evidence>
<dbReference type="EMBL" id="SWKU01000035">
    <property type="protein sequence ID" value="KAF2995032.1"/>
    <property type="molecule type" value="Genomic_DNA"/>
</dbReference>
<accession>A0A9P4W473</accession>
<name>A0A9P4W473_CURKU</name>
<organism evidence="1 2">
    <name type="scientific">Curvularia kusanoi</name>
    <name type="common">Cochliobolus kusanoi</name>
    <dbReference type="NCBI Taxonomy" id="90978"/>
    <lineage>
        <taxon>Eukaryota</taxon>
        <taxon>Fungi</taxon>
        <taxon>Dikarya</taxon>
        <taxon>Ascomycota</taxon>
        <taxon>Pezizomycotina</taxon>
        <taxon>Dothideomycetes</taxon>
        <taxon>Pleosporomycetidae</taxon>
        <taxon>Pleosporales</taxon>
        <taxon>Pleosporineae</taxon>
        <taxon>Pleosporaceae</taxon>
        <taxon>Curvularia</taxon>
    </lineage>
</organism>
<comment type="caution">
    <text evidence="1">The sequence shown here is derived from an EMBL/GenBank/DDBJ whole genome shotgun (WGS) entry which is preliminary data.</text>
</comment>